<evidence type="ECO:0000313" key="2">
    <source>
        <dbReference type="Proteomes" id="UP000664032"/>
    </source>
</evidence>
<comment type="caution">
    <text evidence="1">The sequence shown here is derived from an EMBL/GenBank/DDBJ whole genome shotgun (WGS) entry which is preliminary data.</text>
</comment>
<dbReference type="Proteomes" id="UP000664032">
    <property type="component" value="Unassembled WGS sequence"/>
</dbReference>
<dbReference type="EMBL" id="JAFIQS020000008">
    <property type="protein sequence ID" value="KAH9478853.1"/>
    <property type="molecule type" value="Genomic_DNA"/>
</dbReference>
<sequence>MDTKLEGYPVDEDPSIIIKAPRKLLMLPARDMVAETSLKFCYNFRKGGFRSLHSVGSHHSRSRDKMAHSSGSQFYFEDRDIPESAYPA</sequence>
<name>A0ACB8GT88_PSICU</name>
<evidence type="ECO:0000313" key="1">
    <source>
        <dbReference type="EMBL" id="KAH9478853.1"/>
    </source>
</evidence>
<proteinExistence type="predicted"/>
<accession>A0ACB8GT88</accession>
<keyword evidence="2" id="KW-1185">Reference proteome</keyword>
<protein>
    <submittedName>
        <fullName evidence="1">Uncharacterized protein</fullName>
    </submittedName>
</protein>
<reference evidence="1" key="1">
    <citation type="submission" date="2021-10" db="EMBL/GenBank/DDBJ databases">
        <title>Psilocybe cubensis genome.</title>
        <authorList>
            <person name="Mckernan K.J."/>
            <person name="Crawford S."/>
            <person name="Trippe A."/>
            <person name="Kane L.T."/>
            <person name="Mclaughlin S."/>
        </authorList>
    </citation>
    <scope>NUCLEOTIDE SEQUENCE</scope>
    <source>
        <strain evidence="1">MGC-MH-2018</strain>
    </source>
</reference>
<organism evidence="1 2">
    <name type="scientific">Psilocybe cubensis</name>
    <name type="common">Psychedelic mushroom</name>
    <name type="synonym">Stropharia cubensis</name>
    <dbReference type="NCBI Taxonomy" id="181762"/>
    <lineage>
        <taxon>Eukaryota</taxon>
        <taxon>Fungi</taxon>
        <taxon>Dikarya</taxon>
        <taxon>Basidiomycota</taxon>
        <taxon>Agaricomycotina</taxon>
        <taxon>Agaricomycetes</taxon>
        <taxon>Agaricomycetidae</taxon>
        <taxon>Agaricales</taxon>
        <taxon>Agaricineae</taxon>
        <taxon>Strophariaceae</taxon>
        <taxon>Psilocybe</taxon>
    </lineage>
</organism>
<gene>
    <name evidence="1" type="ORF">JR316_0009315</name>
</gene>